<evidence type="ECO:0000313" key="8">
    <source>
        <dbReference type="Proteomes" id="UP001314263"/>
    </source>
</evidence>
<proteinExistence type="predicted"/>
<dbReference type="AlphaFoldDB" id="A0AAV1IKY8"/>
<sequence length="241" mass="25500">MEPRLTVRASATSDKRLTALVWAALAAAWGSFRAVMRVRTFQVLVLQGIVGGMPWNAVGYFTMWLQTLGFSNVPAATLTALFWGGTALGNLLGGIVGDLLARRLPNSGRQLTCQVSIGVGLPLVAILIKALPDRGGADGSMDPLTGGYGVVMFVLGAVISWPQTQNSAMFSEVVPESLRSSIYAFDRCFEGAISALSAPLVGLIAERWYHYTSAFHGSTPQQQLSNAAALGNGLLAIAKQD</sequence>
<dbReference type="GO" id="GO:0016020">
    <property type="term" value="C:membrane"/>
    <property type="evidence" value="ECO:0007669"/>
    <property type="project" value="UniProtKB-SubCell"/>
</dbReference>
<keyword evidence="8" id="KW-1185">Reference proteome</keyword>
<keyword evidence="3 6" id="KW-0812">Transmembrane</keyword>
<organism evidence="7 8">
    <name type="scientific">Coccomyxa viridis</name>
    <dbReference type="NCBI Taxonomy" id="1274662"/>
    <lineage>
        <taxon>Eukaryota</taxon>
        <taxon>Viridiplantae</taxon>
        <taxon>Chlorophyta</taxon>
        <taxon>core chlorophytes</taxon>
        <taxon>Trebouxiophyceae</taxon>
        <taxon>Trebouxiophyceae incertae sedis</taxon>
        <taxon>Coccomyxaceae</taxon>
        <taxon>Coccomyxa</taxon>
    </lineage>
</organism>
<evidence type="ECO:0008006" key="9">
    <source>
        <dbReference type="Google" id="ProtNLM"/>
    </source>
</evidence>
<reference evidence="7 8" key="1">
    <citation type="submission" date="2023-10" db="EMBL/GenBank/DDBJ databases">
        <authorList>
            <person name="Maclean D."/>
            <person name="Macfadyen A."/>
        </authorList>
    </citation>
    <scope>NUCLEOTIDE SEQUENCE [LARGE SCALE GENOMIC DNA]</scope>
</reference>
<keyword evidence="2" id="KW-0813">Transport</keyword>
<evidence type="ECO:0000256" key="5">
    <source>
        <dbReference type="ARBA" id="ARBA00023136"/>
    </source>
</evidence>
<protein>
    <recommendedName>
        <fullName evidence="9">Major facilitator superfamily (MFS) profile domain-containing protein</fullName>
    </recommendedName>
</protein>
<feature type="transmembrane region" description="Helical" evidence="6">
    <location>
        <begin position="113"/>
        <end position="131"/>
    </location>
</feature>
<dbReference type="Proteomes" id="UP001314263">
    <property type="component" value="Unassembled WGS sequence"/>
</dbReference>
<feature type="transmembrane region" description="Helical" evidence="6">
    <location>
        <begin position="43"/>
        <end position="61"/>
    </location>
</feature>
<keyword evidence="4 6" id="KW-1133">Transmembrane helix</keyword>
<comment type="caution">
    <text evidence="7">The sequence shown here is derived from an EMBL/GenBank/DDBJ whole genome shotgun (WGS) entry which is preliminary data.</text>
</comment>
<dbReference type="SUPFAM" id="SSF103473">
    <property type="entry name" value="MFS general substrate transporter"/>
    <property type="match status" value="1"/>
</dbReference>
<evidence type="ECO:0000256" key="3">
    <source>
        <dbReference type="ARBA" id="ARBA00022692"/>
    </source>
</evidence>
<keyword evidence="5 6" id="KW-0472">Membrane</keyword>
<feature type="transmembrane region" description="Helical" evidence="6">
    <location>
        <begin position="81"/>
        <end position="101"/>
    </location>
</feature>
<evidence type="ECO:0000256" key="6">
    <source>
        <dbReference type="SAM" id="Phobius"/>
    </source>
</evidence>
<dbReference type="InterPro" id="IPR036259">
    <property type="entry name" value="MFS_trans_sf"/>
</dbReference>
<evidence type="ECO:0000256" key="2">
    <source>
        <dbReference type="ARBA" id="ARBA00022448"/>
    </source>
</evidence>
<comment type="subcellular location">
    <subcellularLocation>
        <location evidence="1">Membrane</location>
        <topology evidence="1">Multi-pass membrane protein</topology>
    </subcellularLocation>
</comment>
<evidence type="ECO:0000313" key="7">
    <source>
        <dbReference type="EMBL" id="CAK0786604.1"/>
    </source>
</evidence>
<dbReference type="EMBL" id="CAUYUE010000015">
    <property type="protein sequence ID" value="CAK0786604.1"/>
    <property type="molecule type" value="Genomic_DNA"/>
</dbReference>
<evidence type="ECO:0000256" key="1">
    <source>
        <dbReference type="ARBA" id="ARBA00004141"/>
    </source>
</evidence>
<accession>A0AAV1IKY8</accession>
<dbReference type="InterPro" id="IPR044770">
    <property type="entry name" value="MFS_spinster-like"/>
</dbReference>
<dbReference type="PANTHER" id="PTHR23505:SF52">
    <property type="entry name" value="MAJOR FACILITATOR SUPERFAMILY PROTEIN"/>
    <property type="match status" value="1"/>
</dbReference>
<name>A0AAV1IKY8_9CHLO</name>
<feature type="transmembrane region" description="Helical" evidence="6">
    <location>
        <begin position="143"/>
        <end position="161"/>
    </location>
</feature>
<evidence type="ECO:0000256" key="4">
    <source>
        <dbReference type="ARBA" id="ARBA00022989"/>
    </source>
</evidence>
<dbReference type="PANTHER" id="PTHR23505">
    <property type="entry name" value="SPINSTER"/>
    <property type="match status" value="1"/>
</dbReference>
<gene>
    <name evidence="7" type="ORF">CVIRNUC_009818</name>
</gene>
<dbReference type="Gene3D" id="1.20.1250.20">
    <property type="entry name" value="MFS general substrate transporter like domains"/>
    <property type="match status" value="1"/>
</dbReference>